<evidence type="ECO:0000256" key="4">
    <source>
        <dbReference type="ARBA" id="ARBA00022801"/>
    </source>
</evidence>
<dbReference type="InterPro" id="IPR002933">
    <property type="entry name" value="Peptidase_M20"/>
</dbReference>
<protein>
    <recommendedName>
        <fullName evidence="6">Peptidase M20 dimerisation domain-containing protein</fullName>
    </recommendedName>
</protein>
<dbReference type="InterPro" id="IPR001261">
    <property type="entry name" value="ArgE/DapE_CS"/>
</dbReference>
<dbReference type="SUPFAM" id="SSF53187">
    <property type="entry name" value="Zn-dependent exopeptidases"/>
    <property type="match status" value="1"/>
</dbReference>
<gene>
    <name evidence="7" type="ORF">Dda_8926</name>
</gene>
<dbReference type="InterPro" id="IPR011650">
    <property type="entry name" value="Peptidase_M20_dimer"/>
</dbReference>
<keyword evidence="5" id="KW-0862">Zinc</keyword>
<evidence type="ECO:0000313" key="7">
    <source>
        <dbReference type="EMBL" id="KAJ6256425.1"/>
    </source>
</evidence>
<dbReference type="InterPro" id="IPR047177">
    <property type="entry name" value="Pept_M20A"/>
</dbReference>
<dbReference type="Pfam" id="PF01546">
    <property type="entry name" value="Peptidase_M20"/>
    <property type="match status" value="1"/>
</dbReference>
<evidence type="ECO:0000256" key="5">
    <source>
        <dbReference type="ARBA" id="ARBA00022833"/>
    </source>
</evidence>
<dbReference type="GO" id="GO:0046872">
    <property type="term" value="F:metal ion binding"/>
    <property type="evidence" value="ECO:0007669"/>
    <property type="project" value="UniProtKB-KW"/>
</dbReference>
<keyword evidence="4" id="KW-0378">Hydrolase</keyword>
<evidence type="ECO:0000256" key="3">
    <source>
        <dbReference type="ARBA" id="ARBA00022723"/>
    </source>
</evidence>
<dbReference type="PROSITE" id="PS00759">
    <property type="entry name" value="ARGE_DAPE_CPG2_2"/>
    <property type="match status" value="1"/>
</dbReference>
<dbReference type="Gene3D" id="3.30.70.360">
    <property type="match status" value="1"/>
</dbReference>
<proteinExistence type="inferred from homology"/>
<keyword evidence="3" id="KW-0479">Metal-binding</keyword>
<evidence type="ECO:0000313" key="8">
    <source>
        <dbReference type="Proteomes" id="UP001221413"/>
    </source>
</evidence>
<dbReference type="InterPro" id="IPR036264">
    <property type="entry name" value="Bact_exopeptidase_dim_dom"/>
</dbReference>
<evidence type="ECO:0000259" key="6">
    <source>
        <dbReference type="Pfam" id="PF07687"/>
    </source>
</evidence>
<dbReference type="Gene3D" id="3.40.630.10">
    <property type="entry name" value="Zn peptidases"/>
    <property type="match status" value="1"/>
</dbReference>
<dbReference type="Proteomes" id="UP001221413">
    <property type="component" value="Unassembled WGS sequence"/>
</dbReference>
<comment type="caution">
    <text evidence="7">The sequence shown here is derived from an EMBL/GenBank/DDBJ whole genome shotgun (WGS) entry which is preliminary data.</text>
</comment>
<keyword evidence="2" id="KW-0645">Protease</keyword>
<sequence length="801" mass="89845">MLSIDEGRKIRDEVIRQCNEIRRRSVSRDNYQRNALSIRAYHRVEVVESFRNPNGFPIPHVLLDLTVSKFWKLRSQSQVETLFTLCRYYDIPIVHQEDRLEDFVGVDLHPGADKVFDTFQVIRADIPTFHRYIARELGLNYEALVAHIARLEAASKLSLRRLKRPGDSLESTRVLSVPACRPLPEIVIESVDDVSSFLTVALVSKNRISQVDSVARMIKALSLKDRRLQTHPQERRTLAPAYQNMFRALLLAGAVVLGYCLSYLHWPHTVPGSRFQPSSVHHRHRATQLKLKDLTELCPRVNAIFPNETTLDLESALGELKSSKYVSRLAGLLGEAVRTRTDVNDGAGAVGVDPLWQKMGNFKNWLSSSFPLIHKELLLESVNTYGVLYTWKGSDPSLKPIALVGHYDTVLVAPETIDTWKYPPFSGHLDGDGYLWGRGSADDKSQVVAILEAVEKLIQAGFRPKRTVIIAFGFDEELGGERGGRNLGLKLHERYGDNGIALVIDEGTAMITEFGTNFMAVSTAEKGIANHRITIRAPGGHSAIPPPHTGIGIMAELITEIEGHPYPIHLAEENPFYNLLACGAVYAKDFPKQLKDHLENGDREALAKDIARISRAFEAQVRTTLAVTRINGGVKVNALPESVTTETNYRIRMGSTSAEITKVTESLASKVAEKYGLQLFAYPETATYPPSSITLEFDFLREPAPVTSSRTDISSPYRLIAGTTRHVMGEDFVVIPSLNNGNTDTFWYWKVSNNIFRYAPMPSARENIHTVNERISMKAYVLMVEWFFTFIRNADETNFEG</sequence>
<feature type="domain" description="Peptidase M20 dimerisation" evidence="6">
    <location>
        <begin position="523"/>
        <end position="675"/>
    </location>
</feature>
<dbReference type="PANTHER" id="PTHR45962:SF1">
    <property type="entry name" value="N-FATTY-ACYL-AMINO ACID SYNTHASE_HYDROLASE PM20D1"/>
    <property type="match status" value="1"/>
</dbReference>
<dbReference type="AlphaFoldDB" id="A0AAD6IRW2"/>
<dbReference type="Pfam" id="PF07687">
    <property type="entry name" value="M20_dimer"/>
    <property type="match status" value="1"/>
</dbReference>
<keyword evidence="8" id="KW-1185">Reference proteome</keyword>
<dbReference type="CDD" id="cd05674">
    <property type="entry name" value="M20_yscS"/>
    <property type="match status" value="1"/>
</dbReference>
<dbReference type="PANTHER" id="PTHR45962">
    <property type="entry name" value="N-FATTY-ACYL-AMINO ACID SYNTHASE/HYDROLASE PM20D1"/>
    <property type="match status" value="1"/>
</dbReference>
<name>A0AAD6IRW2_DREDA</name>
<dbReference type="GO" id="GO:0051603">
    <property type="term" value="P:proteolysis involved in protein catabolic process"/>
    <property type="evidence" value="ECO:0007669"/>
    <property type="project" value="TreeGrafter"/>
</dbReference>
<dbReference type="SUPFAM" id="SSF55031">
    <property type="entry name" value="Bacterial exopeptidase dimerisation domain"/>
    <property type="match status" value="1"/>
</dbReference>
<dbReference type="PROSITE" id="PS00758">
    <property type="entry name" value="ARGE_DAPE_CPG2_1"/>
    <property type="match status" value="1"/>
</dbReference>
<evidence type="ECO:0000256" key="1">
    <source>
        <dbReference type="ARBA" id="ARBA00006247"/>
    </source>
</evidence>
<accession>A0AAD6IRW2</accession>
<organism evidence="7 8">
    <name type="scientific">Drechslerella dactyloides</name>
    <name type="common">Nematode-trapping fungus</name>
    <name type="synonym">Arthrobotrys dactyloides</name>
    <dbReference type="NCBI Taxonomy" id="74499"/>
    <lineage>
        <taxon>Eukaryota</taxon>
        <taxon>Fungi</taxon>
        <taxon>Dikarya</taxon>
        <taxon>Ascomycota</taxon>
        <taxon>Pezizomycotina</taxon>
        <taxon>Orbiliomycetes</taxon>
        <taxon>Orbiliales</taxon>
        <taxon>Orbiliaceae</taxon>
        <taxon>Drechslerella</taxon>
    </lineage>
</organism>
<dbReference type="Gene3D" id="1.10.150.900">
    <property type="match status" value="1"/>
</dbReference>
<dbReference type="GO" id="GO:0000328">
    <property type="term" value="C:fungal-type vacuole lumen"/>
    <property type="evidence" value="ECO:0007669"/>
    <property type="project" value="TreeGrafter"/>
</dbReference>
<dbReference type="EMBL" id="JAQGDS010000013">
    <property type="protein sequence ID" value="KAJ6256425.1"/>
    <property type="molecule type" value="Genomic_DNA"/>
</dbReference>
<dbReference type="GO" id="GO:0004180">
    <property type="term" value="F:carboxypeptidase activity"/>
    <property type="evidence" value="ECO:0007669"/>
    <property type="project" value="TreeGrafter"/>
</dbReference>
<reference evidence="7" key="1">
    <citation type="submission" date="2023-01" db="EMBL/GenBank/DDBJ databases">
        <title>The chitinases involved in constricting ring structure development in the nematode-trapping fungus Drechslerella dactyloides.</title>
        <authorList>
            <person name="Wang R."/>
            <person name="Zhang L."/>
            <person name="Tang P."/>
            <person name="Li S."/>
            <person name="Liang L."/>
        </authorList>
    </citation>
    <scope>NUCLEOTIDE SEQUENCE</scope>
    <source>
        <strain evidence="7">YMF1.00031</strain>
    </source>
</reference>
<comment type="similarity">
    <text evidence="1">Belongs to the peptidase M20A family.</text>
</comment>
<evidence type="ECO:0000256" key="2">
    <source>
        <dbReference type="ARBA" id="ARBA00022670"/>
    </source>
</evidence>